<gene>
    <name evidence="1" type="ORF">OSB_04400</name>
</gene>
<organism evidence="1 2">
    <name type="scientific">Octadecabacter temperatus</name>
    <dbReference type="NCBI Taxonomy" id="1458307"/>
    <lineage>
        <taxon>Bacteria</taxon>
        <taxon>Pseudomonadati</taxon>
        <taxon>Pseudomonadota</taxon>
        <taxon>Alphaproteobacteria</taxon>
        <taxon>Rhodobacterales</taxon>
        <taxon>Roseobacteraceae</taxon>
        <taxon>Octadecabacter</taxon>
    </lineage>
</organism>
<dbReference type="STRING" id="1458307.OSB_04400"/>
<reference evidence="1 2" key="1">
    <citation type="journal article" date="2015" name="Genome Announc.">
        <title>Closed Genome Sequence of Octadecabacter temperatus SB1, the First Mesophilic Species of the Genus Octadecabacter.</title>
        <authorList>
            <person name="Voget S."/>
            <person name="Billerbeck S."/>
            <person name="Simon M."/>
            <person name="Daniel R."/>
        </authorList>
    </citation>
    <scope>NUCLEOTIDE SEQUENCE [LARGE SCALE GENOMIC DNA]</scope>
    <source>
        <strain evidence="1 2">SB1</strain>
    </source>
</reference>
<dbReference type="OrthoDB" id="8454355at2"/>
<dbReference type="RefSeq" id="WP_049833436.1">
    <property type="nucleotide sequence ID" value="NZ_CP012160.1"/>
</dbReference>
<dbReference type="EMBL" id="CP012160">
    <property type="protein sequence ID" value="AKS45004.1"/>
    <property type="molecule type" value="Genomic_DNA"/>
</dbReference>
<keyword evidence="2" id="KW-1185">Reference proteome</keyword>
<protein>
    <submittedName>
        <fullName evidence="1">Uncharacterized protein</fullName>
    </submittedName>
</protein>
<dbReference type="AlphaFoldDB" id="A0A0K0Y243"/>
<sequence length="130" mass="14087">MIRVTATFVLLATSSLAKSDEQAWPLTGSWCTGNETMLIESTGIGFNEHTFCDVENLPITLDSADSWRSPVACRTVHLADGTGEGEVELVEQPVEGLTQMTLFGAADGTLVLGTDTHKDEMHFLPCSHFQ</sequence>
<evidence type="ECO:0000313" key="2">
    <source>
        <dbReference type="Proteomes" id="UP000067444"/>
    </source>
</evidence>
<dbReference type="KEGG" id="otm:OSB_04400"/>
<proteinExistence type="predicted"/>
<dbReference type="Proteomes" id="UP000067444">
    <property type="component" value="Chromosome"/>
</dbReference>
<name>A0A0K0Y243_9RHOB</name>
<accession>A0A0K0Y243</accession>
<evidence type="ECO:0000313" key="1">
    <source>
        <dbReference type="EMBL" id="AKS45004.1"/>
    </source>
</evidence>